<accession>A0ABW3C9B1</accession>
<dbReference type="Pfam" id="PF08044">
    <property type="entry name" value="DUF1707"/>
    <property type="match status" value="1"/>
</dbReference>
<evidence type="ECO:0000259" key="2">
    <source>
        <dbReference type="Pfam" id="PF08044"/>
    </source>
</evidence>
<dbReference type="InterPro" id="IPR012551">
    <property type="entry name" value="DUF1707_SHOCT-like"/>
</dbReference>
<feature type="transmembrane region" description="Helical" evidence="1">
    <location>
        <begin position="41"/>
        <end position="64"/>
    </location>
</feature>
<gene>
    <name evidence="3" type="ORF">ACFQ07_02620</name>
</gene>
<dbReference type="EMBL" id="JBHTIR010000252">
    <property type="protein sequence ID" value="MFD0851098.1"/>
    <property type="molecule type" value="Genomic_DNA"/>
</dbReference>
<feature type="domain" description="DUF1707" evidence="2">
    <location>
        <begin position="101"/>
        <end position="152"/>
    </location>
</feature>
<comment type="caution">
    <text evidence="3">The sequence shown here is derived from an EMBL/GenBank/DDBJ whole genome shotgun (WGS) entry which is preliminary data.</text>
</comment>
<sequence>MREHTPVQRTRHVIATVFLGAGCVIAAGPTVLKWLATDVHIPAVVLLFLAGLVPLQAWALYYGYCSRDELRTRLDALQRLNAPRSRPSLYELRTGSAPSQRIGDAERDQVAELLRENHAAGRLNHDEFMERLDAAVSAVYLRDLTGLFNDLPTHI</sequence>
<keyword evidence="1" id="KW-1133">Transmembrane helix</keyword>
<keyword evidence="4" id="KW-1185">Reference proteome</keyword>
<keyword evidence="1" id="KW-0472">Membrane</keyword>
<reference evidence="4" key="1">
    <citation type="journal article" date="2019" name="Int. J. Syst. Evol. Microbiol.">
        <title>The Global Catalogue of Microorganisms (GCM) 10K type strain sequencing project: providing services to taxonomists for standard genome sequencing and annotation.</title>
        <authorList>
            <consortium name="The Broad Institute Genomics Platform"/>
            <consortium name="The Broad Institute Genome Sequencing Center for Infectious Disease"/>
            <person name="Wu L."/>
            <person name="Ma J."/>
        </authorList>
    </citation>
    <scope>NUCLEOTIDE SEQUENCE [LARGE SCALE GENOMIC DNA]</scope>
    <source>
        <strain evidence="4">JCM 31696</strain>
    </source>
</reference>
<organism evidence="3 4">
    <name type="scientific">Actinomadura adrarensis</name>
    <dbReference type="NCBI Taxonomy" id="1819600"/>
    <lineage>
        <taxon>Bacteria</taxon>
        <taxon>Bacillati</taxon>
        <taxon>Actinomycetota</taxon>
        <taxon>Actinomycetes</taxon>
        <taxon>Streptosporangiales</taxon>
        <taxon>Thermomonosporaceae</taxon>
        <taxon>Actinomadura</taxon>
    </lineage>
</organism>
<evidence type="ECO:0000256" key="1">
    <source>
        <dbReference type="SAM" id="Phobius"/>
    </source>
</evidence>
<feature type="transmembrane region" description="Helical" evidence="1">
    <location>
        <begin position="12"/>
        <end position="35"/>
    </location>
</feature>
<name>A0ABW3C9B1_9ACTN</name>
<protein>
    <submittedName>
        <fullName evidence="3">DUF1707 domain-containing protein</fullName>
    </submittedName>
</protein>
<dbReference type="PROSITE" id="PS51257">
    <property type="entry name" value="PROKAR_LIPOPROTEIN"/>
    <property type="match status" value="1"/>
</dbReference>
<keyword evidence="1" id="KW-0812">Transmembrane</keyword>
<evidence type="ECO:0000313" key="4">
    <source>
        <dbReference type="Proteomes" id="UP001597083"/>
    </source>
</evidence>
<proteinExistence type="predicted"/>
<evidence type="ECO:0000313" key="3">
    <source>
        <dbReference type="EMBL" id="MFD0851098.1"/>
    </source>
</evidence>
<dbReference type="Proteomes" id="UP001597083">
    <property type="component" value="Unassembled WGS sequence"/>
</dbReference>